<dbReference type="AlphaFoldDB" id="A0A9P1DM14"/>
<evidence type="ECO:0000313" key="1">
    <source>
        <dbReference type="EMBL" id="CAI4011118.1"/>
    </source>
</evidence>
<dbReference type="Proteomes" id="UP001152797">
    <property type="component" value="Unassembled WGS sequence"/>
</dbReference>
<proteinExistence type="predicted"/>
<reference evidence="2" key="2">
    <citation type="submission" date="2024-04" db="EMBL/GenBank/DDBJ databases">
        <authorList>
            <person name="Chen Y."/>
            <person name="Shah S."/>
            <person name="Dougan E. K."/>
            <person name="Thang M."/>
            <person name="Chan C."/>
        </authorList>
    </citation>
    <scope>NUCLEOTIDE SEQUENCE [LARGE SCALE GENOMIC DNA]</scope>
</reference>
<keyword evidence="3" id="KW-1185">Reference proteome</keyword>
<protein>
    <submittedName>
        <fullName evidence="1">Uncharacterized protein</fullName>
    </submittedName>
</protein>
<feature type="non-terminal residue" evidence="1">
    <location>
        <position position="1"/>
    </location>
</feature>
<comment type="caution">
    <text evidence="1">The sequence shown here is derived from an EMBL/GenBank/DDBJ whole genome shotgun (WGS) entry which is preliminary data.</text>
</comment>
<evidence type="ECO:0000313" key="2">
    <source>
        <dbReference type="EMBL" id="CAL1164493.1"/>
    </source>
</evidence>
<evidence type="ECO:0000313" key="3">
    <source>
        <dbReference type="Proteomes" id="UP001152797"/>
    </source>
</evidence>
<dbReference type="EMBL" id="CAMXCT020005013">
    <property type="protein sequence ID" value="CAL1164493.1"/>
    <property type="molecule type" value="Genomic_DNA"/>
</dbReference>
<accession>A0A9P1DM14</accession>
<dbReference type="EMBL" id="CAMXCT030005013">
    <property type="protein sequence ID" value="CAL4798430.1"/>
    <property type="molecule type" value="Genomic_DNA"/>
</dbReference>
<dbReference type="EMBL" id="CAMXCT010005013">
    <property type="protein sequence ID" value="CAI4011118.1"/>
    <property type="molecule type" value="Genomic_DNA"/>
</dbReference>
<gene>
    <name evidence="1" type="ORF">C1SCF055_LOCUS36314</name>
</gene>
<organism evidence="1">
    <name type="scientific">Cladocopium goreaui</name>
    <dbReference type="NCBI Taxonomy" id="2562237"/>
    <lineage>
        <taxon>Eukaryota</taxon>
        <taxon>Sar</taxon>
        <taxon>Alveolata</taxon>
        <taxon>Dinophyceae</taxon>
        <taxon>Suessiales</taxon>
        <taxon>Symbiodiniaceae</taxon>
        <taxon>Cladocopium</taxon>
    </lineage>
</organism>
<sequence length="78" mass="8305">MAMVFLHLGHCRGKGDHKVTVHVGPTPGYESAGRHDAYTGNGWGKGAAWHLEAQEIPADYQLYHFKSGAGADGRSSGV</sequence>
<reference evidence="1" key="1">
    <citation type="submission" date="2022-10" db="EMBL/GenBank/DDBJ databases">
        <authorList>
            <person name="Chen Y."/>
            <person name="Dougan E. K."/>
            <person name="Chan C."/>
            <person name="Rhodes N."/>
            <person name="Thang M."/>
        </authorList>
    </citation>
    <scope>NUCLEOTIDE SEQUENCE</scope>
</reference>
<name>A0A9P1DM14_9DINO</name>